<keyword evidence="2" id="KW-1185">Reference proteome</keyword>
<evidence type="ECO:0000313" key="2">
    <source>
        <dbReference type="Proteomes" id="UP000319375"/>
    </source>
</evidence>
<dbReference type="OrthoDB" id="9936812at2"/>
<name>A0A5C5RYF7_9ACTN</name>
<organism evidence="1 2">
    <name type="scientific">Tsukamurella conjunctivitidis</name>
    <dbReference type="NCBI Taxonomy" id="2592068"/>
    <lineage>
        <taxon>Bacteria</taxon>
        <taxon>Bacillati</taxon>
        <taxon>Actinomycetota</taxon>
        <taxon>Actinomycetes</taxon>
        <taxon>Mycobacteriales</taxon>
        <taxon>Tsukamurellaceae</taxon>
        <taxon>Tsukamurella</taxon>
    </lineage>
</organism>
<dbReference type="AlphaFoldDB" id="A0A5C5RYF7"/>
<gene>
    <name evidence="1" type="ORF">FK530_18600</name>
</gene>
<reference evidence="1 2" key="1">
    <citation type="submission" date="2019-06" db="EMBL/GenBank/DDBJ databases">
        <title>Tsukamurella conjunctivitidis sp. nov., Tsukamurella assacharolytica sp. nov. and Tsukamurella sputae sp. nov. isolated from patients with conjunctivitis, bacteraemia (lymphoma) and respiratory infection (sputum) in Hong Kong.</title>
        <authorList>
            <person name="Teng J.L.L."/>
            <person name="Lee H.H."/>
            <person name="Fong J.Y.H."/>
            <person name="Fok K.M.N."/>
            <person name="Lau S.K.P."/>
            <person name="Woo P.C.Y."/>
        </authorList>
    </citation>
    <scope>NUCLEOTIDE SEQUENCE [LARGE SCALE GENOMIC DNA]</scope>
    <source>
        <strain evidence="1 2">HKU72</strain>
    </source>
</reference>
<dbReference type="RefSeq" id="WP_146488471.1">
    <property type="nucleotide sequence ID" value="NZ_VIGX01000013.1"/>
</dbReference>
<sequence length="128" mass="13102">MPATVLSRVLLFAEPADAAEIVVALAAFAGADHVMWLPYIHGDGSETKATTLRVGESTVDVAIGCRALPAVLEVMVPDLPCALECVLGVGFSTATWPAAGALEEVTVVAGGMQISAVSEAALIERRGV</sequence>
<comment type="caution">
    <text evidence="1">The sequence shown here is derived from an EMBL/GenBank/DDBJ whole genome shotgun (WGS) entry which is preliminary data.</text>
</comment>
<proteinExistence type="predicted"/>
<protein>
    <submittedName>
        <fullName evidence="1">Uncharacterized protein</fullName>
    </submittedName>
</protein>
<evidence type="ECO:0000313" key="1">
    <source>
        <dbReference type="EMBL" id="TWS27528.1"/>
    </source>
</evidence>
<accession>A0A5C5RYF7</accession>
<dbReference type="EMBL" id="VIGX01000013">
    <property type="protein sequence ID" value="TWS27528.1"/>
    <property type="molecule type" value="Genomic_DNA"/>
</dbReference>
<dbReference type="Proteomes" id="UP000319375">
    <property type="component" value="Unassembled WGS sequence"/>
</dbReference>